<dbReference type="OrthoDB" id="1272476at2"/>
<evidence type="ECO:0000313" key="3">
    <source>
        <dbReference type="Proteomes" id="UP000596202"/>
    </source>
</evidence>
<evidence type="ECO:0000313" key="2">
    <source>
        <dbReference type="EMBL" id="QQU01153.1"/>
    </source>
</evidence>
<evidence type="ECO:0000256" key="1">
    <source>
        <dbReference type="SAM" id="Phobius"/>
    </source>
</evidence>
<organism evidence="2 3">
    <name type="scientific">Myroides odoratus</name>
    <name type="common">Flavobacterium odoratum</name>
    <dbReference type="NCBI Taxonomy" id="256"/>
    <lineage>
        <taxon>Bacteria</taxon>
        <taxon>Pseudomonadati</taxon>
        <taxon>Bacteroidota</taxon>
        <taxon>Flavobacteriia</taxon>
        <taxon>Flavobacteriales</taxon>
        <taxon>Flavobacteriaceae</taxon>
        <taxon>Myroides</taxon>
    </lineage>
</organism>
<gene>
    <name evidence="2" type="ORF">I6I88_05215</name>
</gene>
<keyword evidence="1" id="KW-0472">Membrane</keyword>
<keyword evidence="1" id="KW-0812">Transmembrane</keyword>
<protein>
    <submittedName>
        <fullName evidence="2">Uncharacterized protein</fullName>
    </submittedName>
</protein>
<feature type="transmembrane region" description="Helical" evidence="1">
    <location>
        <begin position="178"/>
        <end position="198"/>
    </location>
</feature>
<proteinExistence type="predicted"/>
<sequence>MRKYYVPGMITLFLLPILGFVYLKNSLAERDYRGIVTYIQDKDEFGCQDELYRPFQNVVMEPFFFRGDSNKDRFLLSKAKEKVERIVLEKDENNGLVLHFSSISYGMYIEILDLMVTSKGETFVYTDSIKFIYDKNYEQKQQDLLELELFHKQFNYENGVEDKPDDKVALVLYRMGNYVYALGFLFLLLVFCCLYVRYKEKR</sequence>
<dbReference type="RefSeq" id="WP_002991480.1">
    <property type="nucleotide sequence ID" value="NZ_CP068108.1"/>
</dbReference>
<name>A0A9Q6ZA07_MYROD</name>
<accession>A0A9Q6ZA07</accession>
<keyword evidence="1" id="KW-1133">Transmembrane helix</keyword>
<dbReference type="GeneID" id="93527041"/>
<dbReference type="AlphaFoldDB" id="A0A9Q6ZA07"/>
<reference evidence="2 3" key="1">
    <citation type="submission" date="2021-01" db="EMBL/GenBank/DDBJ databases">
        <title>FDA dAtabase for Regulatory Grade micrObial Sequences (FDA-ARGOS): Supporting development and validation of Infectious Disease Dx tests.</title>
        <authorList>
            <person name="Sproer C."/>
            <person name="Gronow S."/>
            <person name="Severitt S."/>
            <person name="Schroder I."/>
            <person name="Tallon L."/>
            <person name="Sadzewicz L."/>
            <person name="Zhao X."/>
            <person name="Boylan J."/>
            <person name="Ott S."/>
            <person name="Bowen H."/>
            <person name="Vavikolanu K."/>
            <person name="Mehta A."/>
            <person name="Aluvathingal J."/>
            <person name="Nadendla S."/>
            <person name="Lowell S."/>
            <person name="Myers T."/>
            <person name="Yan Y."/>
            <person name="Sichtig H."/>
        </authorList>
    </citation>
    <scope>NUCLEOTIDE SEQUENCE [LARGE SCALE GENOMIC DNA]</scope>
    <source>
        <strain evidence="2 3">FDAARGOS_1131</strain>
    </source>
</reference>
<dbReference type="Proteomes" id="UP000596202">
    <property type="component" value="Chromosome"/>
</dbReference>
<dbReference type="EMBL" id="CP068108">
    <property type="protein sequence ID" value="QQU01153.1"/>
    <property type="molecule type" value="Genomic_DNA"/>
</dbReference>